<dbReference type="GO" id="GO:0032259">
    <property type="term" value="P:methylation"/>
    <property type="evidence" value="ECO:0007669"/>
    <property type="project" value="UniProtKB-KW"/>
</dbReference>
<keyword evidence="4" id="KW-1185">Reference proteome</keyword>
<reference evidence="4" key="1">
    <citation type="journal article" date="2019" name="Int. J. Syst. Evol. Microbiol.">
        <title>The Global Catalogue of Microorganisms (GCM) 10K type strain sequencing project: providing services to taxonomists for standard genome sequencing and annotation.</title>
        <authorList>
            <consortium name="The Broad Institute Genomics Platform"/>
            <consortium name="The Broad Institute Genome Sequencing Center for Infectious Disease"/>
            <person name="Wu L."/>
            <person name="Ma J."/>
        </authorList>
    </citation>
    <scope>NUCLEOTIDE SEQUENCE [LARGE SCALE GENOMIC DNA]</scope>
    <source>
        <strain evidence="4">TBRC 1276</strain>
    </source>
</reference>
<dbReference type="InterPro" id="IPR007213">
    <property type="entry name" value="Ppm1/Ppm2/Tcmp"/>
</dbReference>
<dbReference type="EMBL" id="JBHSBI010000005">
    <property type="protein sequence ID" value="MFC4007868.1"/>
    <property type="molecule type" value="Genomic_DNA"/>
</dbReference>
<evidence type="ECO:0000313" key="3">
    <source>
        <dbReference type="EMBL" id="MFC4007868.1"/>
    </source>
</evidence>
<dbReference type="Pfam" id="PF04072">
    <property type="entry name" value="LCM"/>
    <property type="match status" value="1"/>
</dbReference>
<proteinExistence type="predicted"/>
<keyword evidence="2" id="KW-0808">Transferase</keyword>
<dbReference type="Gene3D" id="3.40.50.150">
    <property type="entry name" value="Vaccinia Virus protein VP39"/>
    <property type="match status" value="1"/>
</dbReference>
<dbReference type="SUPFAM" id="SSF53335">
    <property type="entry name" value="S-adenosyl-L-methionine-dependent methyltransferases"/>
    <property type="match status" value="1"/>
</dbReference>
<dbReference type="InterPro" id="IPR029063">
    <property type="entry name" value="SAM-dependent_MTases_sf"/>
</dbReference>
<organism evidence="3 4">
    <name type="scientific">Nonomuraea purpurea</name>
    <dbReference type="NCBI Taxonomy" id="1849276"/>
    <lineage>
        <taxon>Bacteria</taxon>
        <taxon>Bacillati</taxon>
        <taxon>Actinomycetota</taxon>
        <taxon>Actinomycetes</taxon>
        <taxon>Streptosporangiales</taxon>
        <taxon>Streptosporangiaceae</taxon>
        <taxon>Nonomuraea</taxon>
    </lineage>
</organism>
<name>A0ABV8G5G1_9ACTN</name>
<sequence length="271" mass="30013">MGQQKVHLTGEKATLLATLYGRALDARSRHPILGDKLAAETIDRIDYDFSKTGIGPAIAPAVALRAHSVDDWAAEYLAEHPEAVVLHLGCGLDTRYHRMAVPPSVRWYDVDYPEVIDLRARLFPRPPGYTMIGSSVTDLAWLDQIPDDAPALVVAEGLFYYLDPAEGARLLRTIVDRFPCGQFVFDALSTLGLRLQRFNGPVRRAGATMHWAIDGPADLLAIHPKLRCVSALSAFDAAGFGTLSLPYRIMFWLAELLPSLKRTAVIYRLEF</sequence>
<dbReference type="Proteomes" id="UP001595851">
    <property type="component" value="Unassembled WGS sequence"/>
</dbReference>
<dbReference type="RefSeq" id="WP_379527970.1">
    <property type="nucleotide sequence ID" value="NZ_JBHSBI010000005.1"/>
</dbReference>
<protein>
    <submittedName>
        <fullName evidence="3">Class I SAM-dependent methyltransferase</fullName>
    </submittedName>
</protein>
<dbReference type="GO" id="GO:0008168">
    <property type="term" value="F:methyltransferase activity"/>
    <property type="evidence" value="ECO:0007669"/>
    <property type="project" value="UniProtKB-KW"/>
</dbReference>
<comment type="caution">
    <text evidence="3">The sequence shown here is derived from an EMBL/GenBank/DDBJ whole genome shotgun (WGS) entry which is preliminary data.</text>
</comment>
<dbReference type="PANTHER" id="PTHR43619">
    <property type="entry name" value="S-ADENOSYL-L-METHIONINE-DEPENDENT METHYLTRANSFERASE YKTD-RELATED"/>
    <property type="match status" value="1"/>
</dbReference>
<dbReference type="InterPro" id="IPR016874">
    <property type="entry name" value="TcmP-like"/>
</dbReference>
<gene>
    <name evidence="3" type="ORF">ACFOY2_11580</name>
</gene>
<evidence type="ECO:0000313" key="4">
    <source>
        <dbReference type="Proteomes" id="UP001595851"/>
    </source>
</evidence>
<dbReference type="PIRSF" id="PIRSF028177">
    <property type="entry name" value="Polyketide_synth_Omtfrase_TcmP"/>
    <property type="match status" value="1"/>
</dbReference>
<evidence type="ECO:0000256" key="2">
    <source>
        <dbReference type="ARBA" id="ARBA00022679"/>
    </source>
</evidence>
<dbReference type="PANTHER" id="PTHR43619:SF2">
    <property type="entry name" value="S-ADENOSYL-L-METHIONINE-DEPENDENT METHYLTRANSFERASES SUPERFAMILY PROTEIN"/>
    <property type="match status" value="1"/>
</dbReference>
<keyword evidence="1 3" id="KW-0489">Methyltransferase</keyword>
<evidence type="ECO:0000256" key="1">
    <source>
        <dbReference type="ARBA" id="ARBA00022603"/>
    </source>
</evidence>
<accession>A0ABV8G5G1</accession>